<reference evidence="10 11" key="1">
    <citation type="submission" date="2021-01" db="EMBL/GenBank/DDBJ databases">
        <title>Chromosome-level genome assembly of a human fungal pathogen reveals clustering of transcriptionally co-regulated genes.</title>
        <authorList>
            <person name="Voorhies M."/>
            <person name="Cohen S."/>
            <person name="Shea T.P."/>
            <person name="Petrus S."/>
            <person name="Munoz J.F."/>
            <person name="Poplawski S."/>
            <person name="Goldman W.E."/>
            <person name="Michael T."/>
            <person name="Cuomo C.A."/>
            <person name="Sil A."/>
            <person name="Beyhan S."/>
        </authorList>
    </citation>
    <scope>NUCLEOTIDE SEQUENCE [LARGE SCALE GENOMIC DNA]</scope>
    <source>
        <strain evidence="10 11">G184AR</strain>
    </source>
</reference>
<dbReference type="PRINTS" id="PR00463">
    <property type="entry name" value="EP450I"/>
</dbReference>
<dbReference type="Pfam" id="PF00067">
    <property type="entry name" value="p450"/>
    <property type="match status" value="1"/>
</dbReference>
<dbReference type="PANTHER" id="PTHR24305">
    <property type="entry name" value="CYTOCHROME P450"/>
    <property type="match status" value="1"/>
</dbReference>
<evidence type="ECO:0000256" key="7">
    <source>
        <dbReference type="PIRSR" id="PIRSR602401-1"/>
    </source>
</evidence>
<dbReference type="InterPro" id="IPR002401">
    <property type="entry name" value="Cyt_P450_E_grp-I"/>
</dbReference>
<keyword evidence="7" id="KW-0349">Heme</keyword>
<feature type="transmembrane region" description="Helical" evidence="9">
    <location>
        <begin position="34"/>
        <end position="55"/>
    </location>
</feature>
<keyword evidence="6 10" id="KW-0503">Monooxygenase</keyword>
<evidence type="ECO:0000313" key="11">
    <source>
        <dbReference type="Proteomes" id="UP000670092"/>
    </source>
</evidence>
<comment type="similarity">
    <text evidence="2">Belongs to the cytochrome P450 family.</text>
</comment>
<comment type="caution">
    <text evidence="10">The sequence shown here is derived from an EMBL/GenBank/DDBJ whole genome shotgun (WGS) entry which is preliminary data.</text>
</comment>
<feature type="region of interest" description="Disordered" evidence="8">
    <location>
        <begin position="528"/>
        <end position="573"/>
    </location>
</feature>
<protein>
    <submittedName>
        <fullName evidence="10">Benzoate 4-monooxygenase cytochrome P450</fullName>
    </submittedName>
</protein>
<gene>
    <name evidence="10" type="ORF">I7I52_00614</name>
</gene>
<evidence type="ECO:0000256" key="4">
    <source>
        <dbReference type="ARBA" id="ARBA00023002"/>
    </source>
</evidence>
<keyword evidence="4" id="KW-0560">Oxidoreductase</keyword>
<feature type="compositionally biased region" description="Low complexity" evidence="8">
    <location>
        <begin position="530"/>
        <end position="555"/>
    </location>
</feature>
<evidence type="ECO:0000256" key="3">
    <source>
        <dbReference type="ARBA" id="ARBA00022723"/>
    </source>
</evidence>
<evidence type="ECO:0000256" key="5">
    <source>
        <dbReference type="ARBA" id="ARBA00023004"/>
    </source>
</evidence>
<dbReference type="SUPFAM" id="SSF48264">
    <property type="entry name" value="Cytochrome P450"/>
    <property type="match status" value="1"/>
</dbReference>
<dbReference type="AlphaFoldDB" id="A0A8H7Z7Z8"/>
<dbReference type="GO" id="GO:0004497">
    <property type="term" value="F:monooxygenase activity"/>
    <property type="evidence" value="ECO:0007669"/>
    <property type="project" value="UniProtKB-KW"/>
</dbReference>
<keyword evidence="9" id="KW-0812">Transmembrane</keyword>
<dbReference type="InterPro" id="IPR050121">
    <property type="entry name" value="Cytochrome_P450_monoxygenase"/>
</dbReference>
<feature type="binding site" description="axial binding residue" evidence="7">
    <location>
        <position position="497"/>
    </location>
    <ligand>
        <name>heme</name>
        <dbReference type="ChEBI" id="CHEBI:30413"/>
    </ligand>
    <ligandPart>
        <name>Fe</name>
        <dbReference type="ChEBI" id="CHEBI:18248"/>
    </ligandPart>
</feature>
<feature type="compositionally biased region" description="Polar residues" evidence="8">
    <location>
        <begin position="563"/>
        <end position="572"/>
    </location>
</feature>
<dbReference type="InterPro" id="IPR001128">
    <property type="entry name" value="Cyt_P450"/>
</dbReference>
<accession>A0A8H7Z7Z8</accession>
<evidence type="ECO:0000256" key="2">
    <source>
        <dbReference type="ARBA" id="ARBA00010617"/>
    </source>
</evidence>
<evidence type="ECO:0000313" key="10">
    <source>
        <dbReference type="EMBL" id="KAG5302848.1"/>
    </source>
</evidence>
<evidence type="ECO:0000256" key="8">
    <source>
        <dbReference type="SAM" id="MobiDB-lite"/>
    </source>
</evidence>
<comment type="cofactor">
    <cofactor evidence="1 7">
        <name>heme</name>
        <dbReference type="ChEBI" id="CHEBI:30413"/>
    </cofactor>
</comment>
<dbReference type="Gene3D" id="1.10.630.10">
    <property type="entry name" value="Cytochrome P450"/>
    <property type="match status" value="1"/>
</dbReference>
<dbReference type="Proteomes" id="UP000670092">
    <property type="component" value="Unassembled WGS sequence"/>
</dbReference>
<dbReference type="InterPro" id="IPR036396">
    <property type="entry name" value="Cyt_P450_sf"/>
</dbReference>
<evidence type="ECO:0000256" key="9">
    <source>
        <dbReference type="SAM" id="Phobius"/>
    </source>
</evidence>
<dbReference type="GO" id="GO:0016705">
    <property type="term" value="F:oxidoreductase activity, acting on paired donors, with incorporation or reduction of molecular oxygen"/>
    <property type="evidence" value="ECO:0007669"/>
    <property type="project" value="InterPro"/>
</dbReference>
<organism evidence="10 11">
    <name type="scientific">Ajellomyces capsulatus</name>
    <name type="common">Darling's disease fungus</name>
    <name type="synonym">Histoplasma capsulatum</name>
    <dbReference type="NCBI Taxonomy" id="5037"/>
    <lineage>
        <taxon>Eukaryota</taxon>
        <taxon>Fungi</taxon>
        <taxon>Dikarya</taxon>
        <taxon>Ascomycota</taxon>
        <taxon>Pezizomycotina</taxon>
        <taxon>Eurotiomycetes</taxon>
        <taxon>Eurotiomycetidae</taxon>
        <taxon>Onygenales</taxon>
        <taxon>Ajellomycetaceae</taxon>
        <taxon>Histoplasma</taxon>
    </lineage>
</organism>
<keyword evidence="3 7" id="KW-0479">Metal-binding</keyword>
<dbReference type="GO" id="GO:0005506">
    <property type="term" value="F:iron ion binding"/>
    <property type="evidence" value="ECO:0007669"/>
    <property type="project" value="InterPro"/>
</dbReference>
<dbReference type="PANTHER" id="PTHR24305:SF187">
    <property type="entry name" value="P450, PUTATIVE (EUROFUNG)-RELATED"/>
    <property type="match status" value="1"/>
</dbReference>
<dbReference type="EMBL" id="JAEVHI010000001">
    <property type="protein sequence ID" value="KAG5302848.1"/>
    <property type="molecule type" value="Genomic_DNA"/>
</dbReference>
<feature type="transmembrane region" description="Helical" evidence="9">
    <location>
        <begin position="62"/>
        <end position="85"/>
    </location>
</feature>
<proteinExistence type="inferred from homology"/>
<evidence type="ECO:0000256" key="1">
    <source>
        <dbReference type="ARBA" id="ARBA00001971"/>
    </source>
</evidence>
<sequence length="601" mass="66815">MLQVVCTAGILLGIISHLLIFKHGEWERYTPTLTALYAFAIGLLSPAVTLTLTVLSIPSTLLLVSAFWVSYMTGLFGSIGLYRGWLHPLRDFPGPLAWRLTALWSIKVSVPEFKFPVKVQQLHEEHGDFVRIRPREISINHADAIRDIHGPGTVCVKGPFYDLNYPFRSLQMLRDKGDHARRRRIWDRGLGIKALTTYEPKILGHCADLINQLIARSRNGKPIEIGTWMNYFGFDVIGDVAFSKPFDMVKDGKAAQILETFEMSRPIAGSLVCVPWTFILLKRLPVLRDVWSARVKDHSRKVVERMKLGTACKDLFSYLLDDSPGSPATSDPFVFPEFSVPGDLVCDSELAITAGSDTVAATLTALIYILATHPDKQALLQQELDTLLTGIDDISYQKLSIPNGSPMLEGVILETLRLYPGAPGGMQRMTPPEGARIAGRWIPGNTLVSTPTYTLHRDPRNFEHPTTFIPERWSPAAANLIKHKEAFNPFLIGANSCAGKAMALMELRLVTALIFRTFTVRLHAVATGKTTSTSTSTSTTTTINNNANTNNANAARQKESSHDTATLQQSPLSYFDEQEPGWRDYFTAKPPPFEVLLERRA</sequence>
<dbReference type="VEuPathDB" id="FungiDB:I7I52_00614"/>
<evidence type="ECO:0000256" key="6">
    <source>
        <dbReference type="ARBA" id="ARBA00023033"/>
    </source>
</evidence>
<name>A0A8H7Z7Z8_AJECA</name>
<keyword evidence="9" id="KW-1133">Transmembrane helix</keyword>
<dbReference type="OrthoDB" id="6692864at2759"/>
<dbReference type="GO" id="GO:0020037">
    <property type="term" value="F:heme binding"/>
    <property type="evidence" value="ECO:0007669"/>
    <property type="project" value="InterPro"/>
</dbReference>
<keyword evidence="9" id="KW-0472">Membrane</keyword>
<dbReference type="CDD" id="cd11061">
    <property type="entry name" value="CYP67-like"/>
    <property type="match status" value="1"/>
</dbReference>
<keyword evidence="5 7" id="KW-0408">Iron</keyword>
<dbReference type="PRINTS" id="PR00385">
    <property type="entry name" value="P450"/>
</dbReference>